<dbReference type="EMBL" id="FNUX01000017">
    <property type="protein sequence ID" value="SEF95647.1"/>
    <property type="molecule type" value="Genomic_DNA"/>
</dbReference>
<dbReference type="GO" id="GO:0005524">
    <property type="term" value="F:ATP binding"/>
    <property type="evidence" value="ECO:0007669"/>
    <property type="project" value="UniProtKB-KW"/>
</dbReference>
<evidence type="ECO:0000256" key="2">
    <source>
        <dbReference type="ARBA" id="ARBA00004953"/>
    </source>
</evidence>
<evidence type="ECO:0000313" key="13">
    <source>
        <dbReference type="Proteomes" id="UP000236753"/>
    </source>
</evidence>
<dbReference type="Gene3D" id="3.40.50.880">
    <property type="match status" value="1"/>
</dbReference>
<dbReference type="InterPro" id="IPR029062">
    <property type="entry name" value="Class_I_gatase-like"/>
</dbReference>
<dbReference type="SUPFAM" id="SSF52317">
    <property type="entry name" value="Class I glutamine amidotransferase-like"/>
    <property type="match status" value="1"/>
</dbReference>
<proteinExistence type="inferred from homology"/>
<evidence type="ECO:0000256" key="4">
    <source>
        <dbReference type="ARBA" id="ARBA00022573"/>
    </source>
</evidence>
<dbReference type="NCBIfam" id="NF002204">
    <property type="entry name" value="PRK01077.1"/>
    <property type="match status" value="1"/>
</dbReference>
<dbReference type="InterPro" id="IPR004484">
    <property type="entry name" value="CbiA/CobB_synth"/>
</dbReference>
<keyword evidence="8" id="KW-0460">Magnesium</keyword>
<dbReference type="PANTHER" id="PTHR43873">
    <property type="entry name" value="COBYRINATE A,C-DIAMIDE SYNTHASE"/>
    <property type="match status" value="1"/>
</dbReference>
<dbReference type="GO" id="GO:0042242">
    <property type="term" value="F:cobyrinic acid a,c-diamide synthase activity"/>
    <property type="evidence" value="ECO:0007669"/>
    <property type="project" value="InterPro"/>
</dbReference>
<evidence type="ECO:0000259" key="11">
    <source>
        <dbReference type="Pfam" id="PF07685"/>
    </source>
</evidence>
<evidence type="ECO:0000259" key="10">
    <source>
        <dbReference type="Pfam" id="PF01656"/>
    </source>
</evidence>
<protein>
    <submittedName>
        <fullName evidence="12">Hydrogenobyrinic acid a,c-diamide synthase (Glutamine-hydrolysing) /cobyrinate a,c-diamide synthase</fullName>
    </submittedName>
</protein>
<keyword evidence="5" id="KW-0436">Ligase</keyword>
<dbReference type="OrthoDB" id="9764035at2"/>
<evidence type="ECO:0000256" key="9">
    <source>
        <dbReference type="ARBA" id="ARBA00022962"/>
    </source>
</evidence>
<dbReference type="Pfam" id="PF01656">
    <property type="entry name" value="CbiA"/>
    <property type="match status" value="1"/>
</dbReference>
<evidence type="ECO:0000256" key="1">
    <source>
        <dbReference type="ARBA" id="ARBA00001946"/>
    </source>
</evidence>
<reference evidence="12 13" key="1">
    <citation type="submission" date="2016-10" db="EMBL/GenBank/DDBJ databases">
        <authorList>
            <person name="de Groot N.N."/>
        </authorList>
    </citation>
    <scope>NUCLEOTIDE SEQUENCE [LARGE SCALE GENOMIC DNA]</scope>
    <source>
        <strain evidence="12 13">Nm13</strain>
    </source>
</reference>
<keyword evidence="4" id="KW-0169">Cobalamin biosynthesis</keyword>
<evidence type="ECO:0000313" key="12">
    <source>
        <dbReference type="EMBL" id="SEF95647.1"/>
    </source>
</evidence>
<keyword evidence="7" id="KW-0067">ATP-binding</keyword>
<dbReference type="InterPro" id="IPR002586">
    <property type="entry name" value="CobQ/CobB/MinD/ParA_Nub-bd_dom"/>
</dbReference>
<feature type="domain" description="CobB/CobQ-like glutamine amidotransferase" evidence="11">
    <location>
        <begin position="234"/>
        <end position="411"/>
    </location>
</feature>
<feature type="domain" description="CobQ/CobB/MinD/ParA nucleotide binding" evidence="10">
    <location>
        <begin position="7"/>
        <end position="163"/>
    </location>
</feature>
<dbReference type="RefSeq" id="WP_103966859.1">
    <property type="nucleotide sequence ID" value="NZ_FNUX01000017.1"/>
</dbReference>
<comment type="cofactor">
    <cofactor evidence="1">
        <name>Mg(2+)</name>
        <dbReference type="ChEBI" id="CHEBI:18420"/>
    </cofactor>
</comment>
<keyword evidence="6" id="KW-0547">Nucleotide-binding</keyword>
<gene>
    <name evidence="12" type="ORF">SAMN05216334_11710</name>
</gene>
<dbReference type="AlphaFoldDB" id="A0A1H5WA10"/>
<evidence type="ECO:0000256" key="6">
    <source>
        <dbReference type="ARBA" id="ARBA00022741"/>
    </source>
</evidence>
<dbReference type="Pfam" id="PF07685">
    <property type="entry name" value="GATase_3"/>
    <property type="match status" value="1"/>
</dbReference>
<evidence type="ECO:0000256" key="5">
    <source>
        <dbReference type="ARBA" id="ARBA00022598"/>
    </source>
</evidence>
<sequence length="439" mass="47420">MAMMVLIGAPASGQGKTTVAAGIARAFVQQGKRVRVFKAGPDFIDPFWLTNASDAPVYQLDTWMVGEEGCQALLADAAQVADIILVEGVMGLHDGTPSSADLACLLDLPVLLLIDACAMAQTFGALVYGLANYDTRLNCVGVIANRVNSDGHAQLLIDSLRGDVRWMGRVASDPNMVLPERHLGLVMFDQHQETMQKLDCIARQVSLHLELALPSVVPLAVSQPKPEKYLHGIRIGIARDAAFCFLYQANLDLLFAMGAELVFFSPCQGDRLPNIDSVYLPGGYPELHLSVLEKNVLLKQDLHAHVNAGKPLLAECGGLLYLCSSLQFMAGSIGHMAGIINATAVVHESLTAIGSQQGAFPNGILRGHTFHHASIQWHEQPTRHAQGRTGNKGEAILERQYLTASFVHWYFPSCPQAAAALFLPSNTLIHQNISTSTTE</sequence>
<accession>A0A1H5WA10</accession>
<comment type="pathway">
    <text evidence="2">Cofactor biosynthesis; adenosylcobalamin biosynthesis.</text>
</comment>
<dbReference type="GO" id="GO:0009236">
    <property type="term" value="P:cobalamin biosynthetic process"/>
    <property type="evidence" value="ECO:0007669"/>
    <property type="project" value="UniProtKB-KW"/>
</dbReference>
<name>A0A1H5WA10_9PROT</name>
<dbReference type="InterPro" id="IPR011698">
    <property type="entry name" value="GATase_3"/>
</dbReference>
<evidence type="ECO:0000256" key="3">
    <source>
        <dbReference type="ARBA" id="ARBA00006205"/>
    </source>
</evidence>
<organism evidence="12 13">
    <name type="scientific">Nitrosomonas ureae</name>
    <dbReference type="NCBI Taxonomy" id="44577"/>
    <lineage>
        <taxon>Bacteria</taxon>
        <taxon>Pseudomonadati</taxon>
        <taxon>Pseudomonadota</taxon>
        <taxon>Betaproteobacteria</taxon>
        <taxon>Nitrosomonadales</taxon>
        <taxon>Nitrosomonadaceae</taxon>
        <taxon>Nitrosomonas</taxon>
    </lineage>
</organism>
<evidence type="ECO:0000256" key="7">
    <source>
        <dbReference type="ARBA" id="ARBA00022840"/>
    </source>
</evidence>
<keyword evidence="9" id="KW-0315">Glutamine amidotransferase</keyword>
<dbReference type="PROSITE" id="PS51274">
    <property type="entry name" value="GATASE_COBBQ"/>
    <property type="match status" value="1"/>
</dbReference>
<evidence type="ECO:0000256" key="8">
    <source>
        <dbReference type="ARBA" id="ARBA00022842"/>
    </source>
</evidence>
<comment type="similarity">
    <text evidence="3">Belongs to the CobB/CobQ family. CobQ subfamily.</text>
</comment>
<dbReference type="Proteomes" id="UP000236753">
    <property type="component" value="Unassembled WGS sequence"/>
</dbReference>
<dbReference type="PANTHER" id="PTHR43873:SF1">
    <property type="entry name" value="COBYRINATE A,C-DIAMIDE SYNTHASE"/>
    <property type="match status" value="1"/>
</dbReference>
<dbReference type="SUPFAM" id="SSF52540">
    <property type="entry name" value="P-loop containing nucleoside triphosphate hydrolases"/>
    <property type="match status" value="1"/>
</dbReference>
<dbReference type="Gene3D" id="3.40.50.300">
    <property type="entry name" value="P-loop containing nucleotide triphosphate hydrolases"/>
    <property type="match status" value="1"/>
</dbReference>
<dbReference type="InterPro" id="IPR027417">
    <property type="entry name" value="P-loop_NTPase"/>
</dbReference>